<dbReference type="PANTHER" id="PTHR13817">
    <property type="entry name" value="TITIN"/>
    <property type="match status" value="1"/>
</dbReference>
<evidence type="ECO:0000313" key="3">
    <source>
        <dbReference type="EMBL" id="CAE0624250.1"/>
    </source>
</evidence>
<dbReference type="InterPro" id="IPR003961">
    <property type="entry name" value="FN3_dom"/>
</dbReference>
<evidence type="ECO:0000259" key="2">
    <source>
        <dbReference type="PROSITE" id="PS50853"/>
    </source>
</evidence>
<dbReference type="Gene3D" id="2.60.40.10">
    <property type="entry name" value="Immunoglobulins"/>
    <property type="match status" value="7"/>
</dbReference>
<dbReference type="EMBL" id="HBIU01007525">
    <property type="protein sequence ID" value="CAE0624250.1"/>
    <property type="molecule type" value="Transcribed_RNA"/>
</dbReference>
<gene>
    <name evidence="3" type="ORF">HAKA00212_LOCUS2917</name>
</gene>
<reference evidence="3" key="1">
    <citation type="submission" date="2021-01" db="EMBL/GenBank/DDBJ databases">
        <authorList>
            <person name="Corre E."/>
            <person name="Pelletier E."/>
            <person name="Niang G."/>
            <person name="Scheremetjew M."/>
            <person name="Finn R."/>
            <person name="Kale V."/>
            <person name="Holt S."/>
            <person name="Cochrane G."/>
            <person name="Meng A."/>
            <person name="Brown T."/>
            <person name="Cohen L."/>
        </authorList>
    </citation>
    <scope>NUCLEOTIDE SEQUENCE</scope>
    <source>
        <strain evidence="3">CCMP3107</strain>
    </source>
</reference>
<protein>
    <recommendedName>
        <fullName evidence="2">Fibronectin type-III domain-containing protein</fullName>
    </recommendedName>
</protein>
<dbReference type="Pfam" id="PF00041">
    <property type="entry name" value="fn3"/>
    <property type="match status" value="3"/>
</dbReference>
<proteinExistence type="predicted"/>
<dbReference type="InterPro" id="IPR050964">
    <property type="entry name" value="Striated_Muscle_Regulatory"/>
</dbReference>
<feature type="domain" description="Fibronectin type-III" evidence="2">
    <location>
        <begin position="1711"/>
        <end position="1811"/>
    </location>
</feature>
<feature type="domain" description="Fibronectin type-III" evidence="2">
    <location>
        <begin position="874"/>
        <end position="980"/>
    </location>
</feature>
<feature type="domain" description="Fibronectin type-III" evidence="2">
    <location>
        <begin position="1605"/>
        <end position="1706"/>
    </location>
</feature>
<dbReference type="InterPro" id="IPR013783">
    <property type="entry name" value="Ig-like_fold"/>
</dbReference>
<dbReference type="SUPFAM" id="SSF49265">
    <property type="entry name" value="Fibronectin type III"/>
    <property type="match status" value="5"/>
</dbReference>
<organism evidence="3">
    <name type="scientific">Heterosigma akashiwo</name>
    <name type="common">Chromophytic alga</name>
    <name type="synonym">Heterosigma carterae</name>
    <dbReference type="NCBI Taxonomy" id="2829"/>
    <lineage>
        <taxon>Eukaryota</taxon>
        <taxon>Sar</taxon>
        <taxon>Stramenopiles</taxon>
        <taxon>Ochrophyta</taxon>
        <taxon>Raphidophyceae</taxon>
        <taxon>Chattonellales</taxon>
        <taxon>Chattonellaceae</taxon>
        <taxon>Heterosigma</taxon>
    </lineage>
</organism>
<evidence type="ECO:0000256" key="1">
    <source>
        <dbReference type="ARBA" id="ARBA00022737"/>
    </source>
</evidence>
<feature type="domain" description="Fibronectin type-III" evidence="2">
    <location>
        <begin position="1814"/>
        <end position="1942"/>
    </location>
</feature>
<dbReference type="PANTHER" id="PTHR13817:SF73">
    <property type="entry name" value="FIBRONECTIN TYPE-III DOMAIN-CONTAINING PROTEIN"/>
    <property type="match status" value="1"/>
</dbReference>
<feature type="domain" description="Fibronectin type-III" evidence="2">
    <location>
        <begin position="747"/>
        <end position="855"/>
    </location>
</feature>
<feature type="domain" description="Fibronectin type-III" evidence="2">
    <location>
        <begin position="982"/>
        <end position="1096"/>
    </location>
</feature>
<dbReference type="PRINTS" id="PR00014">
    <property type="entry name" value="FNTYPEIII"/>
</dbReference>
<dbReference type="CDD" id="cd00063">
    <property type="entry name" value="FN3"/>
    <property type="match status" value="7"/>
</dbReference>
<name>A0A7S3XK73_HETAK</name>
<dbReference type="SMART" id="SM00060">
    <property type="entry name" value="FN3"/>
    <property type="match status" value="6"/>
</dbReference>
<dbReference type="InterPro" id="IPR036116">
    <property type="entry name" value="FN3_sf"/>
</dbReference>
<sequence>MQLHAVFNDSCSATQPWTVVGGADYSVKAETADGWNAVGSNTAIFELVVSADVELTEGTGAYRLDVTTVQGGFQTTKCIDWNADADDMEEAFADLANVDSVIVSREGSASEADEYGYTYSVFFDGNAMHISDNETDTSVNFTVALNLTGCSAFSTTIDNVVTGLSSLNSTTYGYEVAITEINKAGTSFDVNADADSIGEVLGLLPPVEESVVIVEAAADDQNGKSWTFSFVNNDGDVPSMVCNKEASFTVGDCEVTTLVQGNMVGGIFYLDDSEPMSSDITADEMATVLEALPAIGEVEVVRTENDGRGGYAWTITFTSAIGDLDLLATKSRLTGKGATIEVKEVQQGNEVGGTFTLSLGGYTSEDIAFDAPADEDASGGDGTSLQEVLEALDSVGSILVSRSEADTEGGYVWSVTFRDVTNPGDVDLLAVSASGLTGVGAAGLVKEEVKGAEAVGNAAALSFAAPAHCAHAQVGVAECGAPVSHYRVDWDTSPNFDSNSMTSVYLSSADLLYTTQTIHLVADETVVGTFQLTYNGETTDIISAQASATEVRIALESLDSVETVSVDRSYSKVKLDFDVEVAYGDYSFACSNASTCAFDGTFSACQLISLDGEWYTVKDSYDGETDSVPLALEDDCSVAQTYQGSSSEDLSVYRWGFGYAWTVTFLKASVAGSLGSPHHNLYPSSASIYAVGDSCEECYYLPSESAWSGLTLGSEYFVRIFAYNAFGTHSEDNVEVVSVVPNQVPFPPEDVSVQAVSGTTLQVSFCNPSVSADDIDRFEVQWDTSSNFSSAESSSASCSSGEYGACIVSGASLEGDCPYQYDIEDLVDGTTYYVRVAARNDVPVQAVNPTGTPPDNTQWSSTISAEPADQVPDEPESLWLYVVNGTVVQLQLEIPEHDGGQNITEYLFEIATDDAFIDAEEYEVAVGDLPHLYENGPLVYYIDGLTYGQEYFVRASATTSIGTSSAKEASNNPVSPMQHPGSPQNIEAKTADAMQNAAVDYVTVSWEAPDSNGGSEVSGYRVEYWEKDSEQKEVQAISLSWDGGDTPSQTWNVIFGGVVSNPLSSTVSASDLRDTLMNMYSTNFSFPIGHVEVERSTVNGDEGYIYTITFSDTETNVGNLPLIQVEDSFTGTGVATSYEMQPGKRPGGTSEVQVVSMTGSGDGTRGSDNPDDSVISGWWRMLFASSSYSVYLSSEASEVEVEAALESLPSVGDVDVTRIDNDDSGYDWLITFNTPVGDRAVLVVDDRYLWTTNDDAEIQVYDGDNAVNATNGLLSCSDCQIGEEAVGYNYVDVDASTLELTVDGLTTGVEYQFAVSAINKYGTGLRASSVYATPPLFEPLAPMNVSVYVKDWQNYDGDDLGDDERLIVYYNAPESTSGSEIVQYLVELDTSSSFDDPIAETFDCPTAPDYAVHTVQTSCTGYNCNITGGYFSLTLRRSSYDLTTDFIPYDAVAMASEETPAASGQENSTVFCKESDYCSEWRIKESGSMQSKMNALDTLTEGVEVSRRDLGKGKYIWSITFLDTDDADDFELSVAHSNLTSNSSSIVVEQIQSGDAHDACTGEMVVPSDGGLVKGQLYYARVFALNTIGYSEAAEATEPAKPAVTPGKPTSVVLTVTGSTSLKVTFSPPSDSGGDTVDEYLIEWATDSDFSDADTTSVTLLAGGAPFSKTITGLTSGQVYYVRVYAHNDQGYGDPQASSPSYAHPYEAPGNPLDVQLGVTTDTMLTVQWDEPSDDGGDDIQGYSIEWDTASTFDSASSFPDKGSAITNAKSRAYTMQYLTEGTKYYVRVSAYNAAGNGDTTTSWPTYKKPSLQAPGQPVGLTAVTGSDSGEIDVSWDYPLIPNHGYPCYGNITSPLECPETYGESDPATNGGTEITEYRLQWSVSEYFSATETDSGYTDVYSLSYTIGDLTEGTRYYVRVAARNAVGYSDFCEYIGNTCLGGVAANATAKN</sequence>
<accession>A0A7S3XK73</accession>
<dbReference type="PROSITE" id="PS50853">
    <property type="entry name" value="FN3"/>
    <property type="match status" value="6"/>
</dbReference>
<keyword evidence="1" id="KW-0677">Repeat</keyword>